<evidence type="ECO:0000313" key="2">
    <source>
        <dbReference type="Proteomes" id="UP000814033"/>
    </source>
</evidence>
<organism evidence="1 2">
    <name type="scientific">Auriscalpium vulgare</name>
    <dbReference type="NCBI Taxonomy" id="40419"/>
    <lineage>
        <taxon>Eukaryota</taxon>
        <taxon>Fungi</taxon>
        <taxon>Dikarya</taxon>
        <taxon>Basidiomycota</taxon>
        <taxon>Agaricomycotina</taxon>
        <taxon>Agaricomycetes</taxon>
        <taxon>Russulales</taxon>
        <taxon>Auriscalpiaceae</taxon>
        <taxon>Auriscalpium</taxon>
    </lineage>
</organism>
<reference evidence="1" key="1">
    <citation type="submission" date="2021-02" db="EMBL/GenBank/DDBJ databases">
        <authorList>
            <consortium name="DOE Joint Genome Institute"/>
            <person name="Ahrendt S."/>
            <person name="Looney B.P."/>
            <person name="Miyauchi S."/>
            <person name="Morin E."/>
            <person name="Drula E."/>
            <person name="Courty P.E."/>
            <person name="Chicoki N."/>
            <person name="Fauchery L."/>
            <person name="Kohler A."/>
            <person name="Kuo A."/>
            <person name="Labutti K."/>
            <person name="Pangilinan J."/>
            <person name="Lipzen A."/>
            <person name="Riley R."/>
            <person name="Andreopoulos W."/>
            <person name="He G."/>
            <person name="Johnson J."/>
            <person name="Barry K.W."/>
            <person name="Grigoriev I.V."/>
            <person name="Nagy L."/>
            <person name="Hibbett D."/>
            <person name="Henrissat B."/>
            <person name="Matheny P.B."/>
            <person name="Labbe J."/>
            <person name="Martin F."/>
        </authorList>
    </citation>
    <scope>NUCLEOTIDE SEQUENCE</scope>
    <source>
        <strain evidence="1">FP105234-sp</strain>
    </source>
</reference>
<evidence type="ECO:0000313" key="1">
    <source>
        <dbReference type="EMBL" id="KAI0050487.1"/>
    </source>
</evidence>
<proteinExistence type="predicted"/>
<reference evidence="1" key="2">
    <citation type="journal article" date="2022" name="New Phytol.">
        <title>Evolutionary transition to the ectomycorrhizal habit in the genomes of a hyperdiverse lineage of mushroom-forming fungi.</title>
        <authorList>
            <person name="Looney B."/>
            <person name="Miyauchi S."/>
            <person name="Morin E."/>
            <person name="Drula E."/>
            <person name="Courty P.E."/>
            <person name="Kohler A."/>
            <person name="Kuo A."/>
            <person name="LaButti K."/>
            <person name="Pangilinan J."/>
            <person name="Lipzen A."/>
            <person name="Riley R."/>
            <person name="Andreopoulos W."/>
            <person name="He G."/>
            <person name="Johnson J."/>
            <person name="Nolan M."/>
            <person name="Tritt A."/>
            <person name="Barry K.W."/>
            <person name="Grigoriev I.V."/>
            <person name="Nagy L.G."/>
            <person name="Hibbett D."/>
            <person name="Henrissat B."/>
            <person name="Matheny P.B."/>
            <person name="Labbe J."/>
            <person name="Martin F.M."/>
        </authorList>
    </citation>
    <scope>NUCLEOTIDE SEQUENCE</scope>
    <source>
        <strain evidence="1">FP105234-sp</strain>
    </source>
</reference>
<comment type="caution">
    <text evidence="1">The sequence shown here is derived from an EMBL/GenBank/DDBJ whole genome shotgun (WGS) entry which is preliminary data.</text>
</comment>
<sequence>MDSSAPGLSPDTLTTHEPSTTRTHTPTPSLPGALAQPTGPLPSNSEDPEPQKPTGPRRSLPHDWRETQARLRTRTSFASDVSAQRFGVSASGPPSPLRCVAEERERTAASDVSDPSHMRRDTYESDYGQMPAPTTPEVVALGRIENQLAAIQRTLEAWREDFAEAMECLRPQRADARYRVSDGVVCEVRRALTAFIAQEPDRSESLYAE</sequence>
<gene>
    <name evidence="1" type="ORF">FA95DRAFT_602699</name>
</gene>
<protein>
    <submittedName>
        <fullName evidence="1">Uncharacterized protein</fullName>
    </submittedName>
</protein>
<accession>A0ACB8S307</accession>
<dbReference type="Proteomes" id="UP000814033">
    <property type="component" value="Unassembled WGS sequence"/>
</dbReference>
<keyword evidence="2" id="KW-1185">Reference proteome</keyword>
<name>A0ACB8S307_9AGAM</name>
<dbReference type="EMBL" id="MU275861">
    <property type="protein sequence ID" value="KAI0050487.1"/>
    <property type="molecule type" value="Genomic_DNA"/>
</dbReference>